<comment type="similarity">
    <text evidence="4">Belongs to the adenylate kinase family.</text>
</comment>
<dbReference type="InterPro" id="IPR033690">
    <property type="entry name" value="Adenylat_kinase_CS"/>
</dbReference>
<accession>A0A448Z575</accession>
<dbReference type="PANTHER" id="PTHR23359">
    <property type="entry name" value="NUCLEOTIDE KINASE"/>
    <property type="match status" value="1"/>
</dbReference>
<evidence type="ECO:0000256" key="2">
    <source>
        <dbReference type="ARBA" id="ARBA00022741"/>
    </source>
</evidence>
<dbReference type="PROSITE" id="PS00113">
    <property type="entry name" value="ADENYLATE_KINASE"/>
    <property type="match status" value="1"/>
</dbReference>
<dbReference type="GO" id="GO:0006139">
    <property type="term" value="P:nucleobase-containing compound metabolic process"/>
    <property type="evidence" value="ECO:0007669"/>
    <property type="project" value="InterPro"/>
</dbReference>
<reference evidence="5 6" key="1">
    <citation type="submission" date="2019-01" db="EMBL/GenBank/DDBJ databases">
        <authorList>
            <person name="Ferrante I. M."/>
        </authorList>
    </citation>
    <scope>NUCLEOTIDE SEQUENCE [LARGE SCALE GENOMIC DNA]</scope>
    <source>
        <strain evidence="5 6">B856</strain>
    </source>
</reference>
<keyword evidence="3 4" id="KW-0418">Kinase</keyword>
<dbReference type="EMBL" id="CAACVS010000115">
    <property type="protein sequence ID" value="VEU37140.1"/>
    <property type="molecule type" value="Genomic_DNA"/>
</dbReference>
<dbReference type="Gene3D" id="3.40.50.300">
    <property type="entry name" value="P-loop containing nucleotide triphosphate hydrolases"/>
    <property type="match status" value="1"/>
</dbReference>
<evidence type="ECO:0000313" key="6">
    <source>
        <dbReference type="Proteomes" id="UP000291116"/>
    </source>
</evidence>
<gene>
    <name evidence="5" type="ORF">PSNMU_V1.4_AUG-EV-PASAV3_0038340</name>
</gene>
<dbReference type="InterPro" id="IPR000850">
    <property type="entry name" value="Adenylat/UMP-CMP_kin"/>
</dbReference>
<evidence type="ECO:0000313" key="5">
    <source>
        <dbReference type="EMBL" id="VEU37140.1"/>
    </source>
</evidence>
<organism evidence="5 6">
    <name type="scientific">Pseudo-nitzschia multistriata</name>
    <dbReference type="NCBI Taxonomy" id="183589"/>
    <lineage>
        <taxon>Eukaryota</taxon>
        <taxon>Sar</taxon>
        <taxon>Stramenopiles</taxon>
        <taxon>Ochrophyta</taxon>
        <taxon>Bacillariophyta</taxon>
        <taxon>Bacillariophyceae</taxon>
        <taxon>Bacillariophycidae</taxon>
        <taxon>Bacillariales</taxon>
        <taxon>Bacillariaceae</taxon>
        <taxon>Pseudo-nitzschia</taxon>
    </lineage>
</organism>
<keyword evidence="2" id="KW-0547">Nucleotide-binding</keyword>
<keyword evidence="1 4" id="KW-0808">Transferase</keyword>
<dbReference type="PRINTS" id="PR00094">
    <property type="entry name" value="ADENYLTKNASE"/>
</dbReference>
<name>A0A448Z575_9STRA</name>
<dbReference type="AlphaFoldDB" id="A0A448Z575"/>
<dbReference type="GO" id="GO:0019205">
    <property type="term" value="F:nucleobase-containing compound kinase activity"/>
    <property type="evidence" value="ECO:0007669"/>
    <property type="project" value="InterPro"/>
</dbReference>
<dbReference type="HAMAP" id="MF_00235">
    <property type="entry name" value="Adenylate_kinase_Adk"/>
    <property type="match status" value="1"/>
</dbReference>
<dbReference type="GO" id="GO:0005524">
    <property type="term" value="F:ATP binding"/>
    <property type="evidence" value="ECO:0007669"/>
    <property type="project" value="InterPro"/>
</dbReference>
<evidence type="ECO:0000256" key="1">
    <source>
        <dbReference type="ARBA" id="ARBA00022679"/>
    </source>
</evidence>
<sequence length="239" mass="26358">MGSRCPLTWGLFLGTAALMIRHKRKQAKISATPATPLPPCEVVFVLGAPGTGKGTQCERLENRLVDVELNRTWKHLSAGDLLRAERDAGTGPMADLIRSKIQAGEIVPSSITVKLLENAMAAAHQESKGSITHFLIDGFPRSHENMSAWEDAMGAVHTIKFVLNFECPEEVLVGRLLERAKESGRSDDKIEVIRKRFKTHVESTVPILDYFGTQGTPLHNIDSAKSIEQVYETVEKLFA</sequence>
<evidence type="ECO:0000256" key="3">
    <source>
        <dbReference type="ARBA" id="ARBA00022777"/>
    </source>
</evidence>
<dbReference type="Pfam" id="PF00406">
    <property type="entry name" value="ADK"/>
    <property type="match status" value="1"/>
</dbReference>
<evidence type="ECO:0000256" key="4">
    <source>
        <dbReference type="RuleBase" id="RU003330"/>
    </source>
</evidence>
<dbReference type="SUPFAM" id="SSF52540">
    <property type="entry name" value="P-loop containing nucleoside triphosphate hydrolases"/>
    <property type="match status" value="1"/>
</dbReference>
<dbReference type="Proteomes" id="UP000291116">
    <property type="component" value="Unassembled WGS sequence"/>
</dbReference>
<dbReference type="OrthoDB" id="442176at2759"/>
<keyword evidence="6" id="KW-1185">Reference proteome</keyword>
<protein>
    <recommendedName>
        <fullName evidence="7">UMP/CMP kinase</fullName>
    </recommendedName>
</protein>
<evidence type="ECO:0008006" key="7">
    <source>
        <dbReference type="Google" id="ProtNLM"/>
    </source>
</evidence>
<proteinExistence type="inferred from homology"/>
<dbReference type="InterPro" id="IPR027417">
    <property type="entry name" value="P-loop_NTPase"/>
</dbReference>
<dbReference type="CDD" id="cd01428">
    <property type="entry name" value="ADK"/>
    <property type="match status" value="1"/>
</dbReference>